<proteinExistence type="predicted"/>
<dbReference type="STRING" id="1212489.Ldro_2211"/>
<dbReference type="EMBL" id="LNXY01000027">
    <property type="protein sequence ID" value="KTC85886.1"/>
    <property type="molecule type" value="Genomic_DNA"/>
</dbReference>
<gene>
    <name evidence="3" type="ORF">Ldro_2211</name>
</gene>
<dbReference type="Pfam" id="PF02698">
    <property type="entry name" value="DUF218"/>
    <property type="match status" value="1"/>
</dbReference>
<dbReference type="PATRIC" id="fig|1212489.4.peg.2334"/>
<reference evidence="3 4" key="1">
    <citation type="submission" date="2015-11" db="EMBL/GenBank/DDBJ databases">
        <title>Genomic analysis of 38 Legionella species identifies large and diverse effector repertoires.</title>
        <authorList>
            <person name="Burstein D."/>
            <person name="Amaro F."/>
            <person name="Zusman T."/>
            <person name="Lifshitz Z."/>
            <person name="Cohen O."/>
            <person name="Gilbert J.A."/>
            <person name="Pupko T."/>
            <person name="Shuman H.A."/>
            <person name="Segal G."/>
        </authorList>
    </citation>
    <scope>NUCLEOTIDE SEQUENCE [LARGE SCALE GENOMIC DNA]</scope>
    <source>
        <strain evidence="3 4">ATCC 700990</strain>
    </source>
</reference>
<dbReference type="InterPro" id="IPR014729">
    <property type="entry name" value="Rossmann-like_a/b/a_fold"/>
</dbReference>
<sequence length="253" mass="28881">MAIYRHLFEVILNPFFISLLLFAVFLTLLWIIGDRLIVRGGLLFVFLLLIFFSTGWLAENLTRNLEDDYLPVITADPKIHWVVVLSGGQAEKDYIPPNSLLSTVSIKRLMEGLRLYRQLPAAKIVLSGGGYGFEVPEAKNLSEVASWFAIPPSNIVLETASINTADQVKAIKSLVNNEPFYLVTSALHMPRAMKLCWAQGLHPIAAPTDFTLYWNDERWAKRYLPNPQNLFYLSLAMHEFLGRIWAKMHQDFR</sequence>
<dbReference type="InterPro" id="IPR003848">
    <property type="entry name" value="DUF218"/>
</dbReference>
<evidence type="ECO:0000313" key="3">
    <source>
        <dbReference type="EMBL" id="KTC85886.1"/>
    </source>
</evidence>
<dbReference type="InterPro" id="IPR051599">
    <property type="entry name" value="Cell_Envelope_Assoc"/>
</dbReference>
<dbReference type="GO" id="GO:0000270">
    <property type="term" value="P:peptidoglycan metabolic process"/>
    <property type="evidence" value="ECO:0007669"/>
    <property type="project" value="TreeGrafter"/>
</dbReference>
<organism evidence="3 4">
    <name type="scientific">Legionella drozanskii LLAP-1</name>
    <dbReference type="NCBI Taxonomy" id="1212489"/>
    <lineage>
        <taxon>Bacteria</taxon>
        <taxon>Pseudomonadati</taxon>
        <taxon>Pseudomonadota</taxon>
        <taxon>Gammaproteobacteria</taxon>
        <taxon>Legionellales</taxon>
        <taxon>Legionellaceae</taxon>
        <taxon>Legionella</taxon>
    </lineage>
</organism>
<evidence type="ECO:0000259" key="2">
    <source>
        <dbReference type="Pfam" id="PF02698"/>
    </source>
</evidence>
<accession>A0A0W0SRE7</accession>
<keyword evidence="1" id="KW-1133">Transmembrane helix</keyword>
<comment type="caution">
    <text evidence="3">The sequence shown here is derived from an EMBL/GenBank/DDBJ whole genome shotgun (WGS) entry which is preliminary data.</text>
</comment>
<keyword evidence="1" id="KW-0812">Transmembrane</keyword>
<dbReference type="Gene3D" id="3.40.50.620">
    <property type="entry name" value="HUPs"/>
    <property type="match status" value="1"/>
</dbReference>
<dbReference type="AlphaFoldDB" id="A0A0W0SRE7"/>
<dbReference type="PANTHER" id="PTHR30336">
    <property type="entry name" value="INNER MEMBRANE PROTEIN, PROBABLE PERMEASE"/>
    <property type="match status" value="1"/>
</dbReference>
<dbReference type="GO" id="GO:0043164">
    <property type="term" value="P:Gram-negative-bacterium-type cell wall biogenesis"/>
    <property type="evidence" value="ECO:0007669"/>
    <property type="project" value="TreeGrafter"/>
</dbReference>
<protein>
    <submittedName>
        <fullName evidence="3">Membrane protein</fullName>
    </submittedName>
</protein>
<dbReference type="PANTHER" id="PTHR30336:SF4">
    <property type="entry name" value="ENVELOPE BIOGENESIS FACTOR ELYC"/>
    <property type="match status" value="1"/>
</dbReference>
<dbReference type="RefSeq" id="WP_058496481.1">
    <property type="nucleotide sequence ID" value="NZ_CAAAIU010000001.1"/>
</dbReference>
<feature type="transmembrane region" description="Helical" evidence="1">
    <location>
        <begin position="12"/>
        <end position="32"/>
    </location>
</feature>
<dbReference type="Proteomes" id="UP000054736">
    <property type="component" value="Unassembled WGS sequence"/>
</dbReference>
<evidence type="ECO:0000256" key="1">
    <source>
        <dbReference type="SAM" id="Phobius"/>
    </source>
</evidence>
<dbReference type="CDD" id="cd06259">
    <property type="entry name" value="YdcF-like"/>
    <property type="match status" value="1"/>
</dbReference>
<evidence type="ECO:0000313" key="4">
    <source>
        <dbReference type="Proteomes" id="UP000054736"/>
    </source>
</evidence>
<dbReference type="GO" id="GO:0005886">
    <property type="term" value="C:plasma membrane"/>
    <property type="evidence" value="ECO:0007669"/>
    <property type="project" value="TreeGrafter"/>
</dbReference>
<name>A0A0W0SRE7_9GAMM</name>
<feature type="domain" description="DUF218" evidence="2">
    <location>
        <begin position="81"/>
        <end position="242"/>
    </location>
</feature>
<keyword evidence="4" id="KW-1185">Reference proteome</keyword>
<keyword evidence="1" id="KW-0472">Membrane</keyword>
<feature type="transmembrane region" description="Helical" evidence="1">
    <location>
        <begin position="38"/>
        <end position="58"/>
    </location>
</feature>